<evidence type="ECO:0000313" key="3">
    <source>
        <dbReference type="Proteomes" id="UP001174909"/>
    </source>
</evidence>
<accession>A0AA35X6D6</accession>
<protein>
    <submittedName>
        <fullName evidence="2">Uncharacterized protein</fullName>
    </submittedName>
</protein>
<evidence type="ECO:0000256" key="1">
    <source>
        <dbReference type="SAM" id="MobiDB-lite"/>
    </source>
</evidence>
<sequence length="228" mass="25774">MTQASTRLFHHEMTGSSPGEETGDTSRWQRLWSRVYPEEEQRELRGRAAGGMRGLFRRRIAIVGLKRRDHELISNRVMIFMSFHNVNTSQGGETRDKAAKGFCQIVQSMRELTRTVVIAGADLNQQMRSDSLRIPQYKPTLRRRSRVIDYFILDSPPGGMEDSGVTALDIVGARDDPLNPLHRLMADLLRPPMKGPGHTIEDYGRAIDHDPLICDILLVSPHTSKGTE</sequence>
<name>A0AA35X6D6_GEOBA</name>
<feature type="region of interest" description="Disordered" evidence="1">
    <location>
        <begin position="1"/>
        <end position="26"/>
    </location>
</feature>
<reference evidence="2" key="1">
    <citation type="submission" date="2023-03" db="EMBL/GenBank/DDBJ databases">
        <authorList>
            <person name="Steffen K."/>
            <person name="Cardenas P."/>
        </authorList>
    </citation>
    <scope>NUCLEOTIDE SEQUENCE</scope>
</reference>
<comment type="caution">
    <text evidence="2">The sequence shown here is derived from an EMBL/GenBank/DDBJ whole genome shotgun (WGS) entry which is preliminary data.</text>
</comment>
<dbReference type="AlphaFoldDB" id="A0AA35X6D6"/>
<proteinExistence type="predicted"/>
<dbReference type="Proteomes" id="UP001174909">
    <property type="component" value="Unassembled WGS sequence"/>
</dbReference>
<organism evidence="2 3">
    <name type="scientific">Geodia barretti</name>
    <name type="common">Barrett's horny sponge</name>
    <dbReference type="NCBI Taxonomy" id="519541"/>
    <lineage>
        <taxon>Eukaryota</taxon>
        <taxon>Metazoa</taxon>
        <taxon>Porifera</taxon>
        <taxon>Demospongiae</taxon>
        <taxon>Heteroscleromorpha</taxon>
        <taxon>Tetractinellida</taxon>
        <taxon>Astrophorina</taxon>
        <taxon>Geodiidae</taxon>
        <taxon>Geodia</taxon>
    </lineage>
</organism>
<evidence type="ECO:0000313" key="2">
    <source>
        <dbReference type="EMBL" id="CAI8041276.1"/>
    </source>
</evidence>
<gene>
    <name evidence="2" type="ORF">GBAR_LOCUS22949</name>
</gene>
<dbReference type="EMBL" id="CASHTH010003177">
    <property type="protein sequence ID" value="CAI8041276.1"/>
    <property type="molecule type" value="Genomic_DNA"/>
</dbReference>
<keyword evidence="3" id="KW-1185">Reference proteome</keyword>